<dbReference type="Gene3D" id="3.40.30.10">
    <property type="entry name" value="Glutaredoxin"/>
    <property type="match status" value="1"/>
</dbReference>
<dbReference type="PRINTS" id="PR00160">
    <property type="entry name" value="GLUTAREDOXIN"/>
</dbReference>
<dbReference type="Pfam" id="PF00462">
    <property type="entry name" value="Glutaredoxin"/>
    <property type="match status" value="1"/>
</dbReference>
<keyword evidence="3" id="KW-0676">Redox-active center</keyword>
<comment type="function">
    <text evidence="1">Has a glutathione-disulfide oxidoreductase activity in the presence of NADPH and glutathione reductase. Reduces low molecular weight disulfides and proteins.</text>
</comment>
<keyword evidence="2" id="KW-1015">Disulfide bond</keyword>
<dbReference type="SUPFAM" id="SSF52833">
    <property type="entry name" value="Thioredoxin-like"/>
    <property type="match status" value="1"/>
</dbReference>
<dbReference type="Proteomes" id="UP000694845">
    <property type="component" value="Unplaced"/>
</dbReference>
<dbReference type="InterPro" id="IPR002109">
    <property type="entry name" value="Glutaredoxin"/>
</dbReference>
<organism evidence="5 6">
    <name type="scientific">Acanthaster planci</name>
    <name type="common">Crown-of-thorns starfish</name>
    <dbReference type="NCBI Taxonomy" id="133434"/>
    <lineage>
        <taxon>Eukaryota</taxon>
        <taxon>Metazoa</taxon>
        <taxon>Echinodermata</taxon>
        <taxon>Eleutherozoa</taxon>
        <taxon>Asterozoa</taxon>
        <taxon>Asteroidea</taxon>
        <taxon>Valvatacea</taxon>
        <taxon>Valvatida</taxon>
        <taxon>Acanthasteridae</taxon>
        <taxon>Acanthaster</taxon>
    </lineage>
</organism>
<evidence type="ECO:0000313" key="5">
    <source>
        <dbReference type="Proteomes" id="UP000694845"/>
    </source>
</evidence>
<dbReference type="InterPro" id="IPR011767">
    <property type="entry name" value="GLR_AS"/>
</dbReference>
<dbReference type="GO" id="GO:0034599">
    <property type="term" value="P:cellular response to oxidative stress"/>
    <property type="evidence" value="ECO:0007669"/>
    <property type="project" value="TreeGrafter"/>
</dbReference>
<dbReference type="PANTHER" id="PTHR45694">
    <property type="entry name" value="GLUTAREDOXIN 2"/>
    <property type="match status" value="1"/>
</dbReference>
<evidence type="ECO:0000259" key="4">
    <source>
        <dbReference type="Pfam" id="PF00462"/>
    </source>
</evidence>
<dbReference type="PROSITE" id="PS51354">
    <property type="entry name" value="GLUTAREDOXIN_2"/>
    <property type="match status" value="1"/>
</dbReference>
<dbReference type="CDD" id="cd03419">
    <property type="entry name" value="GRX_GRXh_1_2_like"/>
    <property type="match status" value="1"/>
</dbReference>
<evidence type="ECO:0000256" key="1">
    <source>
        <dbReference type="ARBA" id="ARBA00002549"/>
    </source>
</evidence>
<accession>A0A8B7Z4A6</accession>
<dbReference type="GO" id="GO:0005737">
    <property type="term" value="C:cytoplasm"/>
    <property type="evidence" value="ECO:0007669"/>
    <property type="project" value="TreeGrafter"/>
</dbReference>
<evidence type="ECO:0000256" key="3">
    <source>
        <dbReference type="ARBA" id="ARBA00023284"/>
    </source>
</evidence>
<dbReference type="GO" id="GO:0015038">
    <property type="term" value="F:glutathione disulfide oxidoreductase activity"/>
    <property type="evidence" value="ECO:0007669"/>
    <property type="project" value="TreeGrafter"/>
</dbReference>
<feature type="domain" description="Glutaredoxin" evidence="4">
    <location>
        <begin position="37"/>
        <end position="100"/>
    </location>
</feature>
<dbReference type="InterPro" id="IPR036249">
    <property type="entry name" value="Thioredoxin-like_sf"/>
</dbReference>
<dbReference type="InterPro" id="IPR014025">
    <property type="entry name" value="Glutaredoxin_subgr"/>
</dbReference>
<dbReference type="OrthoDB" id="418495at2759"/>
<reference evidence="6" key="1">
    <citation type="submission" date="2025-08" db="UniProtKB">
        <authorList>
            <consortium name="RefSeq"/>
        </authorList>
    </citation>
    <scope>IDENTIFICATION</scope>
</reference>
<name>A0A8B7Z4A6_ACAPL</name>
<dbReference type="KEGG" id="aplc:110984105"/>
<dbReference type="RefSeq" id="XP_022099620.1">
    <property type="nucleotide sequence ID" value="XM_022243928.1"/>
</dbReference>
<protein>
    <submittedName>
        <fullName evidence="6">Glutaredoxin-like isoform X1</fullName>
    </submittedName>
</protein>
<evidence type="ECO:0000256" key="2">
    <source>
        <dbReference type="ARBA" id="ARBA00023157"/>
    </source>
</evidence>
<gene>
    <name evidence="6" type="primary">LOC110984105</name>
</gene>
<dbReference type="AlphaFoldDB" id="A0A8B7Z4A6"/>
<dbReference type="GeneID" id="110984105"/>
<sequence>MLLFFCSVGGRENVHQEFHHFNEDISLVRGLIEAHRVMVFSKSTCPFCLLAKSTLKEAGVRDFKVLEIELRPDVQDIQKVLCDMTGISTVPSVFIDKEYVGGGTDVQRKHESGELERLLRGKGIIHGNSET</sequence>
<dbReference type="PANTHER" id="PTHR45694:SF5">
    <property type="entry name" value="GLUTAREDOXIN 2"/>
    <property type="match status" value="1"/>
</dbReference>
<keyword evidence="5" id="KW-1185">Reference proteome</keyword>
<dbReference type="PROSITE" id="PS00195">
    <property type="entry name" value="GLUTAREDOXIN_1"/>
    <property type="match status" value="1"/>
</dbReference>
<evidence type="ECO:0000313" key="6">
    <source>
        <dbReference type="RefSeq" id="XP_022099620.1"/>
    </source>
</evidence>
<proteinExistence type="predicted"/>